<dbReference type="GO" id="GO:0004474">
    <property type="term" value="F:malate synthase activity"/>
    <property type="evidence" value="ECO:0007669"/>
    <property type="project" value="UniProtKB-UniRule"/>
</dbReference>
<evidence type="ECO:0000259" key="14">
    <source>
        <dbReference type="Pfam" id="PF01274"/>
    </source>
</evidence>
<dbReference type="Pfam" id="PF01274">
    <property type="entry name" value="MS_TIM-barrel"/>
    <property type="match status" value="1"/>
</dbReference>
<accession>A0A255HBN8</accession>
<evidence type="ECO:0000256" key="2">
    <source>
        <dbReference type="ARBA" id="ARBA00022435"/>
    </source>
</evidence>
<evidence type="ECO:0000256" key="3">
    <source>
        <dbReference type="ARBA" id="ARBA00022490"/>
    </source>
</evidence>
<dbReference type="Pfam" id="PF20656">
    <property type="entry name" value="MS_N"/>
    <property type="match status" value="1"/>
</dbReference>
<dbReference type="EMBL" id="NMVQ01000001">
    <property type="protein sequence ID" value="OYO25079.1"/>
    <property type="molecule type" value="Genomic_DNA"/>
</dbReference>
<dbReference type="Proteomes" id="UP000216311">
    <property type="component" value="Unassembled WGS sequence"/>
</dbReference>
<dbReference type="InterPro" id="IPR044856">
    <property type="entry name" value="Malate_synth_C_sf"/>
</dbReference>
<dbReference type="InterPro" id="IPR048355">
    <property type="entry name" value="MS_C"/>
</dbReference>
<evidence type="ECO:0000256" key="8">
    <source>
        <dbReference type="ARBA" id="ARBA00023097"/>
    </source>
</evidence>
<proteinExistence type="inferred from homology"/>
<gene>
    <name evidence="10" type="primary">glcB</name>
    <name evidence="18" type="ORF">CGZ93_01025</name>
</gene>
<comment type="cofactor">
    <cofactor evidence="1 10">
        <name>Mg(2+)</name>
        <dbReference type="ChEBI" id="CHEBI:18420"/>
    </cofactor>
</comment>
<dbReference type="Gene3D" id="3.20.20.360">
    <property type="entry name" value="Malate synthase, domain 3"/>
    <property type="match status" value="2"/>
</dbReference>
<evidence type="ECO:0000256" key="11">
    <source>
        <dbReference type="NCBIfam" id="TIGR01345"/>
    </source>
</evidence>
<dbReference type="Pfam" id="PF20658">
    <property type="entry name" value="MSG_insertion"/>
    <property type="match status" value="1"/>
</dbReference>
<dbReference type="NCBIfam" id="NF002825">
    <property type="entry name" value="PRK02999.1"/>
    <property type="match status" value="1"/>
</dbReference>
<dbReference type="GO" id="GO:0009436">
    <property type="term" value="P:glyoxylate catabolic process"/>
    <property type="evidence" value="ECO:0007669"/>
    <property type="project" value="TreeGrafter"/>
</dbReference>
<dbReference type="PANTHER" id="PTHR42739">
    <property type="entry name" value="MALATE SYNTHASE G"/>
    <property type="match status" value="1"/>
</dbReference>
<feature type="active site" description="Proton donor" evidence="10 12">
    <location>
        <position position="628"/>
    </location>
</feature>
<comment type="subcellular location">
    <subcellularLocation>
        <location evidence="10 13">Cytoplasm</location>
    </subcellularLocation>
</comment>
<evidence type="ECO:0000256" key="12">
    <source>
        <dbReference type="PIRSR" id="PIRSR601465-50"/>
    </source>
</evidence>
<keyword evidence="5 10" id="KW-0808">Transferase</keyword>
<comment type="function">
    <text evidence="10">Involved in the glycolate utilization. Catalyzes the condensation and subsequent hydrolysis of acetyl-coenzyme A (acetyl-CoA) and glyoxylate to form malate and CoA.</text>
</comment>
<dbReference type="InterPro" id="IPR048357">
    <property type="entry name" value="MSG_insertion"/>
</dbReference>
<sequence length="722" mass="78406">MSERIEQGRLQIDRELYEFVRDEALPGTDVDEAAFWSGAEQLLAELGPRRTALLERRDELQAKIDQWHRDNPGPIDQSNYEDFLTSLGYLADDPGEVTVTTANVDPEISSVPGPQLVVPVLNARFATNAANARWGSLYDALYGTDAIDETDGKTKGTAYNPTRGAAVIKWARELLDRSTPLAHGSHADATAYAIVDGRLQVRLADGVTELAHPEQFVGWSGPAEQPTSVLLVHNGLHLEIQIDRSDSIGETDPAGVKDVALESAVTCIMDLEDSIAAVDAQDKVHAWRNWLQLMQGTLAEQVTKGGKTFRRELNPDRTFTTPDGETTLKGRALLFVRHVGHLMDSDAVLLDGNPVSEGFLDALVAGLGSLHDLRGPRAGGNSRAGSVYVVKPKMHGPEEVQLTCDLFAAVERVFGLEPNTIKVGIMDEERRTSANLKACLAVASERVAFINTGFLDRTGDEIHTSMLAGPMVRKADMKDAAWITAYENSNVDLGLASGLRGHAQIGKGMWAAPDNMAAMLEAKVGHPKAGATCAWVPSPTAATLHATHYHDVDVLAQQEKLAAEGARSTRSELLTVPIGDPAGWSEQDRRDEVDNNVQGILGYVVRWVNSGVGCSKVPDITGTNLMEDRATCRISSQHVANWLHHGVVDVELVEDSFRRMAAKVDGQNADDPNYLAMAPGFDTEGFKAARALVFEGLEQPSGYTEPILHRYRAAQKAKDAQR</sequence>
<comment type="caution">
    <text evidence="10">Lacks conserved residue(s) required for the propagation of feature annotation.</text>
</comment>
<comment type="subunit">
    <text evidence="10">Monomer.</text>
</comment>
<keyword evidence="3 10" id="KW-0963">Cytoplasm</keyword>
<organism evidence="18 19">
    <name type="scientific">Enemella dayhoffiae</name>
    <dbReference type="NCBI Taxonomy" id="2016507"/>
    <lineage>
        <taxon>Bacteria</taxon>
        <taxon>Bacillati</taxon>
        <taxon>Actinomycetota</taxon>
        <taxon>Actinomycetes</taxon>
        <taxon>Propionibacteriales</taxon>
        <taxon>Propionibacteriaceae</taxon>
        <taxon>Enemella</taxon>
    </lineage>
</organism>
<dbReference type="AlphaFoldDB" id="A0A255HBN8"/>
<feature type="binding site" evidence="10">
    <location>
        <position position="311"/>
    </location>
    <ligand>
        <name>acetyl-CoA</name>
        <dbReference type="ChEBI" id="CHEBI:57288"/>
    </ligand>
</feature>
<dbReference type="SUPFAM" id="SSF51645">
    <property type="entry name" value="Malate synthase G"/>
    <property type="match status" value="1"/>
</dbReference>
<keyword evidence="8 10" id="KW-0558">Oxidation</keyword>
<protein>
    <recommendedName>
        <fullName evidence="10 11">Malate synthase G</fullName>
        <ecNumber evidence="10 11">2.3.3.9</ecNumber>
    </recommendedName>
</protein>
<dbReference type="InterPro" id="IPR001465">
    <property type="entry name" value="Malate_synthase_TIM"/>
</dbReference>
<dbReference type="NCBIfam" id="TIGR01345">
    <property type="entry name" value="malate_syn_G"/>
    <property type="match status" value="1"/>
</dbReference>
<comment type="pathway">
    <text evidence="10 13">Carbohydrate metabolism; glyoxylate cycle; (S)-malate from isocitrate: step 2/2.</text>
</comment>
<evidence type="ECO:0000256" key="7">
    <source>
        <dbReference type="ARBA" id="ARBA00022842"/>
    </source>
</evidence>
<evidence type="ECO:0000313" key="18">
    <source>
        <dbReference type="EMBL" id="OYO25079.1"/>
    </source>
</evidence>
<feature type="domain" description="Malate synthase N-terminal" evidence="15">
    <location>
        <begin position="16"/>
        <end position="77"/>
    </location>
</feature>
<comment type="similarity">
    <text evidence="10 13">Belongs to the malate synthase family. GlcB subfamily.</text>
</comment>
<feature type="binding site" evidence="10">
    <location>
        <position position="428"/>
    </location>
    <ligand>
        <name>glyoxylate</name>
        <dbReference type="ChEBI" id="CHEBI:36655"/>
    </ligand>
</feature>
<feature type="modified residue" description="Cysteine sulfenic acid (-SOH)" evidence="10">
    <location>
        <position position="614"/>
    </location>
</feature>
<feature type="binding site" evidence="10">
    <location>
        <position position="337"/>
    </location>
    <ligand>
        <name>glyoxylate</name>
        <dbReference type="ChEBI" id="CHEBI:36655"/>
    </ligand>
</feature>
<name>A0A255HBN8_9ACTN</name>
<dbReference type="EC" id="2.3.3.9" evidence="10 11"/>
<keyword evidence="4 10" id="KW-0816">Tricarboxylic acid cycle</keyword>
<feature type="binding site" evidence="10">
    <location>
        <position position="537"/>
    </location>
    <ligand>
        <name>acetyl-CoA</name>
        <dbReference type="ChEBI" id="CHEBI:57288"/>
    </ligand>
</feature>
<feature type="active site" description="Proton acceptor" evidence="10 12">
    <location>
        <position position="337"/>
    </location>
</feature>
<dbReference type="Pfam" id="PF20659">
    <property type="entry name" value="MS_C"/>
    <property type="match status" value="1"/>
</dbReference>
<feature type="domain" description="Malate synthase C-terminal" evidence="17">
    <location>
        <begin position="589"/>
        <end position="669"/>
    </location>
</feature>
<evidence type="ECO:0000256" key="9">
    <source>
        <dbReference type="ARBA" id="ARBA00047918"/>
    </source>
</evidence>
<dbReference type="GO" id="GO:0006097">
    <property type="term" value="P:glyoxylate cycle"/>
    <property type="evidence" value="ECO:0007669"/>
    <property type="project" value="UniProtKB-UniRule"/>
</dbReference>
<feature type="binding site" evidence="10">
    <location>
        <position position="428"/>
    </location>
    <ligand>
        <name>Mg(2+)</name>
        <dbReference type="ChEBI" id="CHEBI:18420"/>
    </ligand>
</feature>
<keyword evidence="19" id="KW-1185">Reference proteome</keyword>
<evidence type="ECO:0000256" key="5">
    <source>
        <dbReference type="ARBA" id="ARBA00022679"/>
    </source>
</evidence>
<keyword evidence="6 10" id="KW-0479">Metal-binding</keyword>
<feature type="domain" description="Malate synthase TIM barrel" evidence="14">
    <location>
        <begin position="334"/>
        <end position="575"/>
    </location>
</feature>
<dbReference type="GO" id="GO:0000287">
    <property type="term" value="F:magnesium ion binding"/>
    <property type="evidence" value="ECO:0007669"/>
    <property type="project" value="TreeGrafter"/>
</dbReference>
<evidence type="ECO:0000259" key="16">
    <source>
        <dbReference type="Pfam" id="PF20658"/>
    </source>
</evidence>
<dbReference type="Gene3D" id="1.20.1220.12">
    <property type="entry name" value="Malate synthase, domain III"/>
    <property type="match status" value="1"/>
</dbReference>
<keyword evidence="7 10" id="KW-0460">Magnesium</keyword>
<evidence type="ECO:0000259" key="15">
    <source>
        <dbReference type="Pfam" id="PF20656"/>
    </source>
</evidence>
<dbReference type="InterPro" id="IPR006253">
    <property type="entry name" value="Malate_synthG"/>
</dbReference>
<evidence type="ECO:0000256" key="13">
    <source>
        <dbReference type="RuleBase" id="RU003572"/>
    </source>
</evidence>
<dbReference type="UniPathway" id="UPA00703">
    <property type="reaction ID" value="UER00720"/>
</dbReference>
<feature type="domain" description="Malate synthase G alpha-beta insertion" evidence="16">
    <location>
        <begin position="159"/>
        <end position="233"/>
    </location>
</feature>
<feature type="binding site" evidence="10">
    <location>
        <position position="456"/>
    </location>
    <ligand>
        <name>Mg(2+)</name>
        <dbReference type="ChEBI" id="CHEBI:18420"/>
    </ligand>
</feature>
<dbReference type="PANTHER" id="PTHR42739:SF1">
    <property type="entry name" value="MALATE SYNTHASE G"/>
    <property type="match status" value="1"/>
</dbReference>
<dbReference type="RefSeq" id="WP_094362286.1">
    <property type="nucleotide sequence ID" value="NZ_NMVQ01000001.1"/>
</dbReference>
<comment type="catalytic activity">
    <reaction evidence="9 10 13">
        <text>glyoxylate + acetyl-CoA + H2O = (S)-malate + CoA + H(+)</text>
        <dbReference type="Rhea" id="RHEA:18181"/>
        <dbReference type="ChEBI" id="CHEBI:15377"/>
        <dbReference type="ChEBI" id="CHEBI:15378"/>
        <dbReference type="ChEBI" id="CHEBI:15589"/>
        <dbReference type="ChEBI" id="CHEBI:36655"/>
        <dbReference type="ChEBI" id="CHEBI:57287"/>
        <dbReference type="ChEBI" id="CHEBI:57288"/>
        <dbReference type="EC" id="2.3.3.9"/>
    </reaction>
</comment>
<evidence type="ECO:0000256" key="1">
    <source>
        <dbReference type="ARBA" id="ARBA00001946"/>
    </source>
</evidence>
<reference evidence="18 19" key="1">
    <citation type="submission" date="2017-07" db="EMBL/GenBank/DDBJ databases">
        <title>Draft whole genome sequences of clinical Proprionibacteriaceae strains.</title>
        <authorList>
            <person name="Bernier A.-M."/>
            <person name="Bernard K."/>
            <person name="Domingo M.-C."/>
        </authorList>
    </citation>
    <scope>NUCLEOTIDE SEQUENCE [LARGE SCALE GENOMIC DNA]</scope>
    <source>
        <strain evidence="18 19">NML 130396</strain>
    </source>
</reference>
<feature type="binding site" evidence="10">
    <location>
        <position position="117"/>
    </location>
    <ligand>
        <name>acetyl-CoA</name>
        <dbReference type="ChEBI" id="CHEBI:57288"/>
    </ligand>
</feature>
<evidence type="ECO:0000256" key="4">
    <source>
        <dbReference type="ARBA" id="ARBA00022532"/>
    </source>
</evidence>
<dbReference type="InterPro" id="IPR048356">
    <property type="entry name" value="MS_N"/>
</dbReference>
<dbReference type="HAMAP" id="MF_00641">
    <property type="entry name" value="Malate_synth_G"/>
    <property type="match status" value="1"/>
</dbReference>
<dbReference type="InterPro" id="IPR011076">
    <property type="entry name" value="Malate_synth_sf"/>
</dbReference>
<dbReference type="OrthoDB" id="9762054at2"/>
<evidence type="ECO:0000256" key="6">
    <source>
        <dbReference type="ARBA" id="ARBA00022723"/>
    </source>
</evidence>
<comment type="caution">
    <text evidence="18">The sequence shown here is derived from an EMBL/GenBank/DDBJ whole genome shotgun (WGS) entry which is preliminary data.</text>
</comment>
<evidence type="ECO:0000313" key="19">
    <source>
        <dbReference type="Proteomes" id="UP000216311"/>
    </source>
</evidence>
<dbReference type="GO" id="GO:0005829">
    <property type="term" value="C:cytosol"/>
    <property type="evidence" value="ECO:0007669"/>
    <property type="project" value="TreeGrafter"/>
</dbReference>
<keyword evidence="2 10" id="KW-0329">Glyoxylate bypass</keyword>
<feature type="binding site" evidence="10">
    <location>
        <position position="274"/>
    </location>
    <ligand>
        <name>acetyl-CoA</name>
        <dbReference type="ChEBI" id="CHEBI:57288"/>
    </ligand>
</feature>
<dbReference type="GO" id="GO:0006099">
    <property type="term" value="P:tricarboxylic acid cycle"/>
    <property type="evidence" value="ECO:0007669"/>
    <property type="project" value="UniProtKB-KW"/>
</dbReference>
<dbReference type="InterPro" id="IPR046363">
    <property type="entry name" value="MS_N_TIM-barrel_dom"/>
</dbReference>
<evidence type="ECO:0000259" key="17">
    <source>
        <dbReference type="Pfam" id="PF20659"/>
    </source>
</evidence>
<feature type="binding site" evidence="10">
    <location>
        <begin position="124"/>
        <end position="125"/>
    </location>
    <ligand>
        <name>acetyl-CoA</name>
        <dbReference type="ChEBI" id="CHEBI:57288"/>
    </ligand>
</feature>
<feature type="binding site" evidence="10">
    <location>
        <begin position="453"/>
        <end position="456"/>
    </location>
    <ligand>
        <name>glyoxylate</name>
        <dbReference type="ChEBI" id="CHEBI:36655"/>
    </ligand>
</feature>
<evidence type="ECO:0000256" key="10">
    <source>
        <dbReference type="HAMAP-Rule" id="MF_00641"/>
    </source>
</evidence>